<dbReference type="EMBL" id="KV417535">
    <property type="protein sequence ID" value="KZP22969.1"/>
    <property type="molecule type" value="Genomic_DNA"/>
</dbReference>
<dbReference type="STRING" id="436010.A0A166LHR2"/>
<evidence type="ECO:0000256" key="3">
    <source>
        <dbReference type="ARBA" id="ARBA00022807"/>
    </source>
</evidence>
<proteinExistence type="predicted"/>
<keyword evidence="1" id="KW-0645">Protease</keyword>
<dbReference type="OrthoDB" id="2666448at2759"/>
<dbReference type="InterPro" id="IPR004134">
    <property type="entry name" value="Peptidase_C1B"/>
</dbReference>
<keyword evidence="6" id="KW-1185">Reference proteome</keyword>
<dbReference type="GO" id="GO:0070005">
    <property type="term" value="F:cysteine-type aminopeptidase activity"/>
    <property type="evidence" value="ECO:0007669"/>
    <property type="project" value="InterPro"/>
</dbReference>
<dbReference type="PANTHER" id="PTHR10363">
    <property type="entry name" value="BLEOMYCIN HYDROLASE"/>
    <property type="match status" value="1"/>
</dbReference>
<evidence type="ECO:0000256" key="4">
    <source>
        <dbReference type="SAM" id="MobiDB-lite"/>
    </source>
</evidence>
<evidence type="ECO:0000256" key="1">
    <source>
        <dbReference type="ARBA" id="ARBA00022670"/>
    </source>
</evidence>
<dbReference type="GO" id="GO:0005737">
    <property type="term" value="C:cytoplasm"/>
    <property type="evidence" value="ECO:0007669"/>
    <property type="project" value="TreeGrafter"/>
</dbReference>
<dbReference type="Pfam" id="PF03051">
    <property type="entry name" value="Peptidase_C1_2"/>
    <property type="match status" value="2"/>
</dbReference>
<keyword evidence="3" id="KW-0788">Thiol protease</keyword>
<keyword evidence="2" id="KW-0378">Hydrolase</keyword>
<sequence>MALNLLEAYGVVPQTVFPESTHSSFSGPLNKLLQTKLREHALVLRALHASLAASSLSASEQLATLRTKKEDLVREVYTIMSATLGAPFTWDYYDADGKAHSYTGTPRAFYAAHTPRATLHRRQAQERVGRVARAVRQHGDRGTQGGGARESSTSARGIMDTALYPPSSYQNTFGVELGLTKAQRLQMGESAMTHAMVLAAVHVEDGKTVRWNVENSWGKGSGEKGWFVMSDAWFDDRATCARKWRGCVWGNARLYAHMDGRVPM</sequence>
<dbReference type="GO" id="GO:0043418">
    <property type="term" value="P:homocysteine catabolic process"/>
    <property type="evidence" value="ECO:0007669"/>
    <property type="project" value="TreeGrafter"/>
</dbReference>
<dbReference type="InterPro" id="IPR038765">
    <property type="entry name" value="Papain-like_cys_pep_sf"/>
</dbReference>
<dbReference type="AlphaFoldDB" id="A0A166LHR2"/>
<dbReference type="GO" id="GO:0006508">
    <property type="term" value="P:proteolysis"/>
    <property type="evidence" value="ECO:0007669"/>
    <property type="project" value="UniProtKB-KW"/>
</dbReference>
<evidence type="ECO:0000313" key="6">
    <source>
        <dbReference type="Proteomes" id="UP000076532"/>
    </source>
</evidence>
<dbReference type="GO" id="GO:0009636">
    <property type="term" value="P:response to toxic substance"/>
    <property type="evidence" value="ECO:0007669"/>
    <property type="project" value="TreeGrafter"/>
</dbReference>
<reference evidence="5 6" key="1">
    <citation type="journal article" date="2016" name="Mol. Biol. Evol.">
        <title>Comparative Genomics of Early-Diverging Mushroom-Forming Fungi Provides Insights into the Origins of Lignocellulose Decay Capabilities.</title>
        <authorList>
            <person name="Nagy L.G."/>
            <person name="Riley R."/>
            <person name="Tritt A."/>
            <person name="Adam C."/>
            <person name="Daum C."/>
            <person name="Floudas D."/>
            <person name="Sun H."/>
            <person name="Yadav J.S."/>
            <person name="Pangilinan J."/>
            <person name="Larsson K.H."/>
            <person name="Matsuura K."/>
            <person name="Barry K."/>
            <person name="Labutti K."/>
            <person name="Kuo R."/>
            <person name="Ohm R.A."/>
            <person name="Bhattacharya S.S."/>
            <person name="Shirouzu T."/>
            <person name="Yoshinaga Y."/>
            <person name="Martin F.M."/>
            <person name="Grigoriev I.V."/>
            <person name="Hibbett D.S."/>
        </authorList>
    </citation>
    <scope>NUCLEOTIDE SEQUENCE [LARGE SCALE GENOMIC DNA]</scope>
    <source>
        <strain evidence="5 6">CBS 109695</strain>
    </source>
</reference>
<dbReference type="PANTHER" id="PTHR10363:SF2">
    <property type="entry name" value="BLEOMYCIN HYDROLASE"/>
    <property type="match status" value="1"/>
</dbReference>
<evidence type="ECO:0000313" key="5">
    <source>
        <dbReference type="EMBL" id="KZP22969.1"/>
    </source>
</evidence>
<evidence type="ECO:0000256" key="2">
    <source>
        <dbReference type="ARBA" id="ARBA00022801"/>
    </source>
</evidence>
<accession>A0A166LHR2</accession>
<name>A0A166LHR2_9AGAM</name>
<feature type="region of interest" description="Disordered" evidence="4">
    <location>
        <begin position="135"/>
        <end position="156"/>
    </location>
</feature>
<protein>
    <submittedName>
        <fullName evidence="5">Cysteine proteinase</fullName>
    </submittedName>
</protein>
<gene>
    <name evidence="5" type="ORF">FIBSPDRAFT_858902</name>
</gene>
<dbReference type="SUPFAM" id="SSF54001">
    <property type="entry name" value="Cysteine proteinases"/>
    <property type="match status" value="1"/>
</dbReference>
<organism evidence="5 6">
    <name type="scientific">Athelia psychrophila</name>
    <dbReference type="NCBI Taxonomy" id="1759441"/>
    <lineage>
        <taxon>Eukaryota</taxon>
        <taxon>Fungi</taxon>
        <taxon>Dikarya</taxon>
        <taxon>Basidiomycota</taxon>
        <taxon>Agaricomycotina</taxon>
        <taxon>Agaricomycetes</taxon>
        <taxon>Agaricomycetidae</taxon>
        <taxon>Atheliales</taxon>
        <taxon>Atheliaceae</taxon>
        <taxon>Athelia</taxon>
    </lineage>
</organism>
<dbReference type="Gene3D" id="3.90.70.10">
    <property type="entry name" value="Cysteine proteinases"/>
    <property type="match status" value="2"/>
</dbReference>
<dbReference type="Proteomes" id="UP000076532">
    <property type="component" value="Unassembled WGS sequence"/>
</dbReference>